<reference evidence="3 4" key="1">
    <citation type="submission" date="2019-12" db="EMBL/GenBank/DDBJ databases">
        <title>Chitinophaga sp. strain ysch24 (GDMCC 1.1355), whole genome shotgun sequence.</title>
        <authorList>
            <person name="Zhang X."/>
        </authorList>
    </citation>
    <scope>NUCLEOTIDE SEQUENCE [LARGE SCALE GENOMIC DNA]</scope>
    <source>
        <strain evidence="4">ysch24</strain>
    </source>
</reference>
<dbReference type="Proteomes" id="UP000461730">
    <property type="component" value="Unassembled WGS sequence"/>
</dbReference>
<evidence type="ECO:0000256" key="2">
    <source>
        <dbReference type="SAM" id="Phobius"/>
    </source>
</evidence>
<keyword evidence="4" id="KW-1185">Reference proteome</keyword>
<dbReference type="RefSeq" id="WP_157306773.1">
    <property type="nucleotide sequence ID" value="NZ_WRXN01000005.1"/>
</dbReference>
<evidence type="ECO:0000313" key="4">
    <source>
        <dbReference type="Proteomes" id="UP000461730"/>
    </source>
</evidence>
<keyword evidence="2" id="KW-0812">Transmembrane</keyword>
<keyword evidence="2" id="KW-0472">Membrane</keyword>
<feature type="region of interest" description="Disordered" evidence="1">
    <location>
        <begin position="1"/>
        <end position="26"/>
    </location>
</feature>
<comment type="caution">
    <text evidence="3">The sequence shown here is derived from an EMBL/GenBank/DDBJ whole genome shotgun (WGS) entry which is preliminary data.</text>
</comment>
<feature type="transmembrane region" description="Helical" evidence="2">
    <location>
        <begin position="301"/>
        <end position="334"/>
    </location>
</feature>
<proteinExistence type="predicted"/>
<accession>A0A7K1U5W3</accession>
<evidence type="ECO:0000256" key="1">
    <source>
        <dbReference type="SAM" id="MobiDB-lite"/>
    </source>
</evidence>
<gene>
    <name evidence="3" type="ORF">GO493_13830</name>
</gene>
<keyword evidence="2" id="KW-1133">Transmembrane helix</keyword>
<dbReference type="EMBL" id="WRXN01000005">
    <property type="protein sequence ID" value="MVT09345.1"/>
    <property type="molecule type" value="Genomic_DNA"/>
</dbReference>
<dbReference type="AlphaFoldDB" id="A0A7K1U5W3"/>
<sequence length="354" mass="38489">MPQTTKLRNTIPPPRSAAATTGRAGISRPAVPALQLKASSVENQYGKFTATAYSPHPTDTRRDMVGAEFRLQWQPDTSVIQDGTFGLVQKVNRTQLGIRKIKDGGPVEHSKPDGIHDFFKRITTDGAEQQHIDSLAEDYGNGKFKTDHPVYGSLGKHTGLEIEPTTMERPSNEISVVNNSTVKSNAKLDDKPAVFRYLTEDKEAFIGGLAADKPAVYEVFNRDEFEVRVLGLSGPLKGKYLGGIKWGWIKDDEGHREDPEEITLFEDDLPTKEFIEAALKWNQAKINAPEKDKKKARAGITLGGLAAGILAGGGLLTGAAALGLLAGGALGYLYSKNMKVDPVKLPIPEKDKDV</sequence>
<protein>
    <recommendedName>
        <fullName evidence="5">Transmembrane protein</fullName>
    </recommendedName>
</protein>
<organism evidence="3 4">
    <name type="scientific">Chitinophaga tropicalis</name>
    <dbReference type="NCBI Taxonomy" id="2683588"/>
    <lineage>
        <taxon>Bacteria</taxon>
        <taxon>Pseudomonadati</taxon>
        <taxon>Bacteroidota</taxon>
        <taxon>Chitinophagia</taxon>
        <taxon>Chitinophagales</taxon>
        <taxon>Chitinophagaceae</taxon>
        <taxon>Chitinophaga</taxon>
    </lineage>
</organism>
<evidence type="ECO:0000313" key="3">
    <source>
        <dbReference type="EMBL" id="MVT09345.1"/>
    </source>
</evidence>
<name>A0A7K1U5W3_9BACT</name>
<evidence type="ECO:0008006" key="5">
    <source>
        <dbReference type="Google" id="ProtNLM"/>
    </source>
</evidence>